<accession>A0ACC2RFZ5</accession>
<protein>
    <submittedName>
        <fullName evidence="1">Uncharacterized protein</fullName>
    </submittedName>
</protein>
<keyword evidence="2" id="KW-1185">Reference proteome</keyword>
<comment type="caution">
    <text evidence="1">The sequence shown here is derived from an EMBL/GenBank/DDBJ whole genome shotgun (WGS) entry which is preliminary data.</text>
</comment>
<reference evidence="1" key="1">
    <citation type="submission" date="2022-04" db="EMBL/GenBank/DDBJ databases">
        <title>Genome of the entomopathogenic fungus Entomophthora muscae.</title>
        <authorList>
            <person name="Elya C."/>
            <person name="Lovett B.R."/>
            <person name="Lee E."/>
            <person name="Macias A.M."/>
            <person name="Hajek A.E."/>
            <person name="De Bivort B.L."/>
            <person name="Kasson M.T."/>
            <person name="De Fine Licht H.H."/>
            <person name="Stajich J.E."/>
        </authorList>
    </citation>
    <scope>NUCLEOTIDE SEQUENCE</scope>
    <source>
        <strain evidence="1">Berkeley</strain>
    </source>
</reference>
<gene>
    <name evidence="1" type="ORF">DSO57_1029164</name>
</gene>
<sequence>MLAALGLLLLQVISIYGFQIGTPIPGIHGLGCVTIGNTQYAVGGYLGEEKGEANLKVYSLDLDYLDPPLWKPTDIQLRQGAGYAGITRQGNTNNVLILGGNQIKLAGGFYSIDATGQTPGALQLTSPTFPNPELLFSLMAAGSSKTIKIAVTMFIMVASSIKAIYRQKSL</sequence>
<organism evidence="1 2">
    <name type="scientific">Entomophthora muscae</name>
    <dbReference type="NCBI Taxonomy" id="34485"/>
    <lineage>
        <taxon>Eukaryota</taxon>
        <taxon>Fungi</taxon>
        <taxon>Fungi incertae sedis</taxon>
        <taxon>Zoopagomycota</taxon>
        <taxon>Entomophthoromycotina</taxon>
        <taxon>Entomophthoromycetes</taxon>
        <taxon>Entomophthorales</taxon>
        <taxon>Entomophthoraceae</taxon>
        <taxon>Entomophthora</taxon>
    </lineage>
</organism>
<evidence type="ECO:0000313" key="2">
    <source>
        <dbReference type="Proteomes" id="UP001165960"/>
    </source>
</evidence>
<proteinExistence type="predicted"/>
<dbReference type="EMBL" id="QTSX02007290">
    <property type="protein sequence ID" value="KAJ9048992.1"/>
    <property type="molecule type" value="Genomic_DNA"/>
</dbReference>
<evidence type="ECO:0000313" key="1">
    <source>
        <dbReference type="EMBL" id="KAJ9048992.1"/>
    </source>
</evidence>
<name>A0ACC2RFZ5_9FUNG</name>
<dbReference type="Proteomes" id="UP001165960">
    <property type="component" value="Unassembled WGS sequence"/>
</dbReference>